<dbReference type="AlphaFoldDB" id="A0A9P7MWJ2"/>
<dbReference type="EMBL" id="SRPR01000066">
    <property type="protein sequence ID" value="KAG5962497.1"/>
    <property type="molecule type" value="Genomic_DNA"/>
</dbReference>
<feature type="region of interest" description="Disordered" evidence="1">
    <location>
        <begin position="120"/>
        <end position="150"/>
    </location>
</feature>
<evidence type="ECO:0000256" key="1">
    <source>
        <dbReference type="SAM" id="MobiDB-lite"/>
    </source>
</evidence>
<dbReference type="EMBL" id="SRPS01000063">
    <property type="protein sequence ID" value="KAG5971129.1"/>
    <property type="molecule type" value="Genomic_DNA"/>
</dbReference>
<evidence type="ECO:0000313" key="5">
    <source>
        <dbReference type="Proteomes" id="UP000784919"/>
    </source>
</evidence>
<evidence type="ECO:0000313" key="4">
    <source>
        <dbReference type="Proteomes" id="UP000742024"/>
    </source>
</evidence>
<dbReference type="OrthoDB" id="4897217at2759"/>
<proteinExistence type="predicted"/>
<reference evidence="3 4" key="1">
    <citation type="journal article" date="2020" name="bioRxiv">
        <title>Whole genome comparisons of ergot fungi reveals the divergence and evolution of species within the genus Claviceps are the result of varying mechanisms driving genome evolution and host range expansion.</title>
        <authorList>
            <person name="Wyka S.A."/>
            <person name="Mondo S.J."/>
            <person name="Liu M."/>
            <person name="Dettman J."/>
            <person name="Nalam V."/>
            <person name="Broders K.D."/>
        </authorList>
    </citation>
    <scope>NUCLEOTIDE SEQUENCE</scope>
    <source>
        <strain evidence="3">CCC 1102</strain>
        <strain evidence="2 4">LM583</strain>
    </source>
</reference>
<dbReference type="Proteomes" id="UP000742024">
    <property type="component" value="Unassembled WGS sequence"/>
</dbReference>
<accession>A0A9P7MWJ2</accession>
<comment type="caution">
    <text evidence="3">The sequence shown here is derived from an EMBL/GenBank/DDBJ whole genome shotgun (WGS) entry which is preliminary data.</text>
</comment>
<keyword evidence="4" id="KW-1185">Reference proteome</keyword>
<evidence type="ECO:0000313" key="3">
    <source>
        <dbReference type="EMBL" id="KAG5971129.1"/>
    </source>
</evidence>
<evidence type="ECO:0000313" key="2">
    <source>
        <dbReference type="EMBL" id="KAG5962497.1"/>
    </source>
</evidence>
<gene>
    <name evidence="3" type="ORF">E4U56_007100</name>
    <name evidence="2" type="ORF">E4U57_006995</name>
</gene>
<organism evidence="3 5">
    <name type="scientific">Claviceps arundinis</name>
    <dbReference type="NCBI Taxonomy" id="1623583"/>
    <lineage>
        <taxon>Eukaryota</taxon>
        <taxon>Fungi</taxon>
        <taxon>Dikarya</taxon>
        <taxon>Ascomycota</taxon>
        <taxon>Pezizomycotina</taxon>
        <taxon>Sordariomycetes</taxon>
        <taxon>Hypocreomycetidae</taxon>
        <taxon>Hypocreales</taxon>
        <taxon>Clavicipitaceae</taxon>
        <taxon>Claviceps</taxon>
    </lineage>
</organism>
<protein>
    <submittedName>
        <fullName evidence="3">Uncharacterized protein</fullName>
    </submittedName>
</protein>
<feature type="region of interest" description="Disordered" evidence="1">
    <location>
        <begin position="36"/>
        <end position="59"/>
    </location>
</feature>
<dbReference type="Proteomes" id="UP000784919">
    <property type="component" value="Unassembled WGS sequence"/>
</dbReference>
<name>A0A9P7MWJ2_9HYPO</name>
<feature type="compositionally biased region" description="Basic and acidic residues" evidence="1">
    <location>
        <begin position="126"/>
        <end position="150"/>
    </location>
</feature>
<sequence>MATPSRTISASTQNRIMIWRSEVASAVDDAASSAASSTGHTASLSDGHSSAGRSSSRSAVIARGRRFWRRLTRRLSGGRFGGMDDDMFQREHMTRTAMYRAPPPTDARGVLATEQRGLDLEMGDEESSHGRGGLREKQERLERAARLLEQ</sequence>